<dbReference type="EMBL" id="MU825399">
    <property type="protein sequence ID" value="KAJ7392928.1"/>
    <property type="molecule type" value="Genomic_DNA"/>
</dbReference>
<dbReference type="AlphaFoldDB" id="A0A9X0D294"/>
<dbReference type="PANTHER" id="PTHR16231:SF0">
    <property type="entry name" value="COMM DOMAIN-CONTAINING PROTEIN 8"/>
    <property type="match status" value="1"/>
</dbReference>
<accession>A0A9X0D294</accession>
<dbReference type="InterPro" id="IPR055184">
    <property type="entry name" value="COMMD8_HN"/>
</dbReference>
<reference evidence="2" key="1">
    <citation type="submission" date="2023-01" db="EMBL/GenBank/DDBJ databases">
        <title>Genome assembly of the deep-sea coral Lophelia pertusa.</title>
        <authorList>
            <person name="Herrera S."/>
            <person name="Cordes E."/>
        </authorList>
    </citation>
    <scope>NUCLEOTIDE SEQUENCE</scope>
    <source>
        <strain evidence="2">USNM1676648</strain>
        <tissue evidence="2">Polyp</tissue>
    </source>
</reference>
<protein>
    <submittedName>
        <fullName evidence="2">COMM domain</fullName>
    </submittedName>
</protein>
<dbReference type="Proteomes" id="UP001163046">
    <property type="component" value="Unassembled WGS sequence"/>
</dbReference>
<dbReference type="Pfam" id="PF22838">
    <property type="entry name" value="COMMD8_HN"/>
    <property type="match status" value="1"/>
</dbReference>
<dbReference type="InterPro" id="IPR047155">
    <property type="entry name" value="COMMD4/6/7/8"/>
</dbReference>
<evidence type="ECO:0000313" key="2">
    <source>
        <dbReference type="EMBL" id="KAJ7382184.1"/>
    </source>
</evidence>
<organism evidence="2 4">
    <name type="scientific">Desmophyllum pertusum</name>
    <dbReference type="NCBI Taxonomy" id="174260"/>
    <lineage>
        <taxon>Eukaryota</taxon>
        <taxon>Metazoa</taxon>
        <taxon>Cnidaria</taxon>
        <taxon>Anthozoa</taxon>
        <taxon>Hexacorallia</taxon>
        <taxon>Scleractinia</taxon>
        <taxon>Caryophylliina</taxon>
        <taxon>Caryophylliidae</taxon>
        <taxon>Desmophyllum</taxon>
    </lineage>
</organism>
<keyword evidence="4" id="KW-1185">Reference proteome</keyword>
<feature type="domain" description="COMM" evidence="1">
    <location>
        <begin position="120"/>
        <end position="187"/>
    </location>
</feature>
<gene>
    <name evidence="2" type="primary">COMMD8_2</name>
    <name evidence="3" type="synonym">COMMD8_1</name>
    <name evidence="3" type="ORF">OS493_008168</name>
    <name evidence="2" type="ORF">OS493_036617</name>
</gene>
<evidence type="ECO:0000313" key="4">
    <source>
        <dbReference type="Proteomes" id="UP001163046"/>
    </source>
</evidence>
<dbReference type="InterPro" id="IPR017920">
    <property type="entry name" value="COMM"/>
</dbReference>
<evidence type="ECO:0000259" key="1">
    <source>
        <dbReference type="PROSITE" id="PS51269"/>
    </source>
</evidence>
<dbReference type="Pfam" id="PF07258">
    <property type="entry name" value="COMM_domain"/>
    <property type="match status" value="1"/>
</dbReference>
<name>A0A9X0D294_9CNID</name>
<dbReference type="EMBL" id="MU825935">
    <property type="protein sequence ID" value="KAJ7382184.1"/>
    <property type="molecule type" value="Genomic_DNA"/>
</dbReference>
<proteinExistence type="predicted"/>
<comment type="caution">
    <text evidence="2">The sequence shown here is derived from an EMBL/GenBank/DDBJ whole genome shotgun (WGS) entry which is preliminary data.</text>
</comment>
<dbReference type="OrthoDB" id="17646at2759"/>
<dbReference type="PANTHER" id="PTHR16231">
    <property type="entry name" value="COMM DOMAIN-CONTAINING PROTEIN 4-8 FAMILY MEMBER"/>
    <property type="match status" value="1"/>
</dbReference>
<dbReference type="PROSITE" id="PS51269">
    <property type="entry name" value="COMM"/>
    <property type="match status" value="1"/>
</dbReference>
<evidence type="ECO:0000313" key="3">
    <source>
        <dbReference type="EMBL" id="KAJ7392928.1"/>
    </source>
</evidence>
<sequence>MADGGCHGQGLELLQKCSKPEAEKITHELLDCICTGKSLRYQSYGKIWTIEEWNLLQQAGMETLKGFTARGLDKEQISKELDRFSLSSEVKQAVLDCLWPRQEEVRQSLVLKTAAITNSYLKDFDWKVKMTMSSDKLASIKEPTVTVDFDIDESGKDRNVSVELRKEELDNLISSLEAANKVVMQLKK</sequence>